<dbReference type="Proteomes" id="UP001243375">
    <property type="component" value="Unassembled WGS sequence"/>
</dbReference>
<name>A0ACC2X4T0_9TREE</name>
<comment type="caution">
    <text evidence="1">The sequence shown here is derived from an EMBL/GenBank/DDBJ whole genome shotgun (WGS) entry which is preliminary data.</text>
</comment>
<evidence type="ECO:0000313" key="2">
    <source>
        <dbReference type="Proteomes" id="UP001243375"/>
    </source>
</evidence>
<protein>
    <submittedName>
        <fullName evidence="1">Uncharacterized protein</fullName>
    </submittedName>
</protein>
<gene>
    <name evidence="1" type="ORF">QFC22_004265</name>
</gene>
<keyword evidence="2" id="KW-1185">Reference proteome</keyword>
<proteinExistence type="predicted"/>
<sequence>MSMYREPIATMIRQQTEEYAELLSIDMMDEMENDADVQDAIAEEEKVDADEEQVDKENGESEKEEQEEQEKVETGMEADARVIINVSMSTIFLPHTN</sequence>
<evidence type="ECO:0000313" key="1">
    <source>
        <dbReference type="EMBL" id="KAJ9118349.1"/>
    </source>
</evidence>
<dbReference type="EMBL" id="JASBWU010000011">
    <property type="protein sequence ID" value="KAJ9118349.1"/>
    <property type="molecule type" value="Genomic_DNA"/>
</dbReference>
<organism evidence="1 2">
    <name type="scientific">Naganishia vaughanmartiniae</name>
    <dbReference type="NCBI Taxonomy" id="1424756"/>
    <lineage>
        <taxon>Eukaryota</taxon>
        <taxon>Fungi</taxon>
        <taxon>Dikarya</taxon>
        <taxon>Basidiomycota</taxon>
        <taxon>Agaricomycotina</taxon>
        <taxon>Tremellomycetes</taxon>
        <taxon>Filobasidiales</taxon>
        <taxon>Filobasidiaceae</taxon>
        <taxon>Naganishia</taxon>
    </lineage>
</organism>
<accession>A0ACC2X4T0</accession>
<reference evidence="1" key="1">
    <citation type="submission" date="2023-04" db="EMBL/GenBank/DDBJ databases">
        <title>Draft Genome sequencing of Naganishia species isolated from polar environments using Oxford Nanopore Technology.</title>
        <authorList>
            <person name="Leo P."/>
            <person name="Venkateswaran K."/>
        </authorList>
    </citation>
    <scope>NUCLEOTIDE SEQUENCE</scope>
    <source>
        <strain evidence="1">MNA-CCFEE 5425</strain>
    </source>
</reference>